<gene>
    <name evidence="4" type="primary">LOC100903097</name>
</gene>
<sequence length="183" mass="19702">MWISAVLFTKIIVALTGVSAGPIPTAQRKFDAPPGNITARGVSGIFDQAINDVILGFLFTSIVLSIAGRVQGIASDWFENKGTHGINFIKEVHEPYRDVEYYDEDYPEEGPYDPEDDDAQGMFDDDLDGFDSPGNEFNDEPQAVDEKAAPMTEGDPPAGTPPDAQTVPEIGVLPEPGNSSQSP</sequence>
<keyword evidence="2" id="KW-0732">Signal</keyword>
<dbReference type="KEGG" id="goe:100903097"/>
<evidence type="ECO:0000256" key="2">
    <source>
        <dbReference type="SAM" id="SignalP"/>
    </source>
</evidence>
<proteinExistence type="predicted"/>
<reference evidence="4" key="1">
    <citation type="submission" date="2025-08" db="UniProtKB">
        <authorList>
            <consortium name="RefSeq"/>
        </authorList>
    </citation>
    <scope>IDENTIFICATION</scope>
</reference>
<organism evidence="3 4">
    <name type="scientific">Galendromus occidentalis</name>
    <name type="common">western predatory mite</name>
    <dbReference type="NCBI Taxonomy" id="34638"/>
    <lineage>
        <taxon>Eukaryota</taxon>
        <taxon>Metazoa</taxon>
        <taxon>Ecdysozoa</taxon>
        <taxon>Arthropoda</taxon>
        <taxon>Chelicerata</taxon>
        <taxon>Arachnida</taxon>
        <taxon>Acari</taxon>
        <taxon>Parasitiformes</taxon>
        <taxon>Mesostigmata</taxon>
        <taxon>Gamasina</taxon>
        <taxon>Phytoseioidea</taxon>
        <taxon>Phytoseiidae</taxon>
        <taxon>Typhlodrominae</taxon>
        <taxon>Galendromus</taxon>
    </lineage>
</organism>
<evidence type="ECO:0000256" key="1">
    <source>
        <dbReference type="SAM" id="MobiDB-lite"/>
    </source>
</evidence>
<dbReference type="Proteomes" id="UP000694867">
    <property type="component" value="Unplaced"/>
</dbReference>
<evidence type="ECO:0000313" key="3">
    <source>
        <dbReference type="Proteomes" id="UP000694867"/>
    </source>
</evidence>
<protein>
    <submittedName>
        <fullName evidence="4">Uncharacterized protein LOC100903097</fullName>
    </submittedName>
</protein>
<dbReference type="AlphaFoldDB" id="A0AAJ6W029"/>
<evidence type="ECO:0000313" key="4">
    <source>
        <dbReference type="RefSeq" id="XP_003748256.1"/>
    </source>
</evidence>
<name>A0AAJ6W029_9ACAR</name>
<feature type="region of interest" description="Disordered" evidence="1">
    <location>
        <begin position="104"/>
        <end position="183"/>
    </location>
</feature>
<feature type="chain" id="PRO_5042492098" evidence="2">
    <location>
        <begin position="21"/>
        <end position="183"/>
    </location>
</feature>
<dbReference type="RefSeq" id="XP_003748256.1">
    <property type="nucleotide sequence ID" value="XM_003748208.2"/>
</dbReference>
<feature type="signal peptide" evidence="2">
    <location>
        <begin position="1"/>
        <end position="20"/>
    </location>
</feature>
<accession>A0AAJ6W029</accession>
<dbReference type="GeneID" id="100903097"/>
<keyword evidence="3" id="KW-1185">Reference proteome</keyword>
<feature type="compositionally biased region" description="Acidic residues" evidence="1">
    <location>
        <begin position="104"/>
        <end position="129"/>
    </location>
</feature>